<keyword evidence="4" id="KW-0560">Oxidoreductase</keyword>
<keyword evidence="3" id="KW-0663">Pyridoxal phosphate</keyword>
<feature type="domain" description="Glycine dehydrogenase C-terminal" evidence="7">
    <location>
        <begin position="356"/>
        <end position="459"/>
    </location>
</feature>
<evidence type="ECO:0000256" key="3">
    <source>
        <dbReference type="ARBA" id="ARBA00022898"/>
    </source>
</evidence>
<name>A0A0U2Y4E2_9CREN</name>
<dbReference type="Gene3D" id="3.40.640.10">
    <property type="entry name" value="Type I PLP-dependent aspartate aminotransferase-like (Major domain)"/>
    <property type="match status" value="1"/>
</dbReference>
<dbReference type="PANTHER" id="PTHR11773:SF1">
    <property type="entry name" value="GLYCINE DEHYDROGENASE (DECARBOXYLATING), MITOCHONDRIAL"/>
    <property type="match status" value="1"/>
</dbReference>
<evidence type="ECO:0000259" key="7">
    <source>
        <dbReference type="Pfam" id="PF21478"/>
    </source>
</evidence>
<dbReference type="SUPFAM" id="SSF53383">
    <property type="entry name" value="PLP-dependent transferases"/>
    <property type="match status" value="1"/>
</dbReference>
<dbReference type="GO" id="GO:0016594">
    <property type="term" value="F:glycine binding"/>
    <property type="evidence" value="ECO:0007669"/>
    <property type="project" value="TreeGrafter"/>
</dbReference>
<dbReference type="Pfam" id="PF21478">
    <property type="entry name" value="GcvP2_C"/>
    <property type="match status" value="1"/>
</dbReference>
<accession>A0A0U2Y4E2</accession>
<dbReference type="GO" id="GO:0005829">
    <property type="term" value="C:cytosol"/>
    <property type="evidence" value="ECO:0007669"/>
    <property type="project" value="TreeGrafter"/>
</dbReference>
<dbReference type="OrthoDB" id="371967at2157"/>
<evidence type="ECO:0000256" key="4">
    <source>
        <dbReference type="ARBA" id="ARBA00023002"/>
    </source>
</evidence>
<dbReference type="GO" id="GO:0005960">
    <property type="term" value="C:glycine cleavage complex"/>
    <property type="evidence" value="ECO:0007669"/>
    <property type="project" value="TreeGrafter"/>
</dbReference>
<dbReference type="RefSeq" id="WP_011278216.1">
    <property type="nucleotide sequence ID" value="NZ_BHWZ01000003.1"/>
</dbReference>
<dbReference type="InterPro" id="IPR020581">
    <property type="entry name" value="GDC_P"/>
</dbReference>
<dbReference type="NCBIfam" id="NF003346">
    <property type="entry name" value="PRK04366.1"/>
    <property type="match status" value="1"/>
</dbReference>
<evidence type="ECO:0000313" key="10">
    <source>
        <dbReference type="Proteomes" id="UP000060043"/>
    </source>
</evidence>
<evidence type="ECO:0000313" key="8">
    <source>
        <dbReference type="EMBL" id="ALU30433.1"/>
    </source>
</evidence>
<evidence type="ECO:0000313" key="11">
    <source>
        <dbReference type="Proteomes" id="UP000065473"/>
    </source>
</evidence>
<organism evidence="8 11">
    <name type="scientific">Sulfolobus acidocaldarius</name>
    <dbReference type="NCBI Taxonomy" id="2285"/>
    <lineage>
        <taxon>Archaea</taxon>
        <taxon>Thermoproteota</taxon>
        <taxon>Thermoprotei</taxon>
        <taxon>Sulfolobales</taxon>
        <taxon>Sulfolobaceae</taxon>
        <taxon>Sulfolobus</taxon>
    </lineage>
</organism>
<evidence type="ECO:0000256" key="1">
    <source>
        <dbReference type="ARBA" id="ARBA00001933"/>
    </source>
</evidence>
<dbReference type="EMBL" id="CP013695">
    <property type="protein sequence ID" value="ALU31154.1"/>
    <property type="molecule type" value="Genomic_DNA"/>
</dbReference>
<dbReference type="GO" id="GO:0004375">
    <property type="term" value="F:glycine dehydrogenase (decarboxylating) activity"/>
    <property type="evidence" value="ECO:0007669"/>
    <property type="project" value="UniProtKB-EC"/>
</dbReference>
<dbReference type="GeneID" id="14551882"/>
<dbReference type="EMBL" id="CP013694">
    <property type="protein sequence ID" value="ALU30433.1"/>
    <property type="molecule type" value="Genomic_DNA"/>
</dbReference>
<dbReference type="OMA" id="FPLIVHE"/>
<comment type="catalytic activity">
    <reaction evidence="5">
        <text>N(6)-[(R)-lipoyl]-L-lysyl-[glycine-cleavage complex H protein] + glycine + H(+) = N(6)-[(R)-S(8)-aminomethyldihydrolipoyl]-L-lysyl-[glycine-cleavage complex H protein] + CO2</text>
        <dbReference type="Rhea" id="RHEA:24304"/>
        <dbReference type="Rhea" id="RHEA-COMP:10494"/>
        <dbReference type="Rhea" id="RHEA-COMP:10495"/>
        <dbReference type="ChEBI" id="CHEBI:15378"/>
        <dbReference type="ChEBI" id="CHEBI:16526"/>
        <dbReference type="ChEBI" id="CHEBI:57305"/>
        <dbReference type="ChEBI" id="CHEBI:83099"/>
        <dbReference type="ChEBI" id="CHEBI:83143"/>
        <dbReference type="EC" id="1.4.4.2"/>
    </reaction>
</comment>
<evidence type="ECO:0000259" key="6">
    <source>
        <dbReference type="Pfam" id="PF02347"/>
    </source>
</evidence>
<evidence type="ECO:0000256" key="5">
    <source>
        <dbReference type="ARBA" id="ARBA00049026"/>
    </source>
</evidence>
<dbReference type="InterPro" id="IPR015424">
    <property type="entry name" value="PyrdxlP-dep_Trfase"/>
</dbReference>
<protein>
    <recommendedName>
        <fullName evidence="2">glycine dehydrogenase (aminomethyl-transferring)</fullName>
        <ecNumber evidence="2">1.4.4.2</ecNumber>
    </recommendedName>
</protein>
<dbReference type="STRING" id="1435377.SUSAZ_06605"/>
<dbReference type="Pfam" id="PF02347">
    <property type="entry name" value="GDC-P"/>
    <property type="match status" value="1"/>
</dbReference>
<dbReference type="PANTHER" id="PTHR11773">
    <property type="entry name" value="GLYCINE DEHYDROGENASE, DECARBOXYLATING"/>
    <property type="match status" value="1"/>
</dbReference>
<evidence type="ECO:0000256" key="2">
    <source>
        <dbReference type="ARBA" id="ARBA00012134"/>
    </source>
</evidence>
<dbReference type="EC" id="1.4.4.2" evidence="2"/>
<dbReference type="PaxDb" id="1435377-SUSAZ_06605"/>
<feature type="domain" description="Glycine cleavage system P-protein N-terminal" evidence="6">
    <location>
        <begin position="31"/>
        <end position="301"/>
    </location>
</feature>
<gene>
    <name evidence="8" type="ORF">ATY89_11100</name>
    <name evidence="9" type="ORF">ATZ20_02655</name>
</gene>
<reference evidence="10 11" key="1">
    <citation type="submission" date="2015-12" db="EMBL/GenBank/DDBJ databases">
        <title>A stable core within a dynamic pangenome in Sulfolobus acidocaldarius.</title>
        <authorList>
            <person name="Anderson R."/>
            <person name="Kouris A."/>
            <person name="Seward C."/>
            <person name="Campbell K."/>
            <person name="Whitaker R."/>
        </authorList>
    </citation>
    <scope>NUCLEOTIDE SEQUENCE [LARGE SCALE GENOMIC DNA]</scope>
    <source>
        <strain evidence="8 11">GG12-C01-09</strain>
        <strain evidence="9 10">NG05B_CO5_07</strain>
    </source>
</reference>
<dbReference type="InterPro" id="IPR049316">
    <property type="entry name" value="GDC-P_C"/>
</dbReference>
<dbReference type="InterPro" id="IPR015422">
    <property type="entry name" value="PyrdxlP-dep_Trfase_small"/>
</dbReference>
<dbReference type="InterPro" id="IPR049315">
    <property type="entry name" value="GDC-P_N"/>
</dbReference>
<dbReference type="Gene3D" id="3.90.1150.10">
    <property type="entry name" value="Aspartate Aminotransferase, domain 1"/>
    <property type="match status" value="1"/>
</dbReference>
<dbReference type="FunFam" id="3.40.640.10:FF:000224">
    <property type="entry name" value="Probable glycine dehydrogenase (decarboxylating) subunit 2"/>
    <property type="match status" value="1"/>
</dbReference>
<dbReference type="GO" id="GO:0030170">
    <property type="term" value="F:pyridoxal phosphate binding"/>
    <property type="evidence" value="ECO:0007669"/>
    <property type="project" value="TreeGrafter"/>
</dbReference>
<dbReference type="GO" id="GO:0019464">
    <property type="term" value="P:glycine decarboxylation via glycine cleavage system"/>
    <property type="evidence" value="ECO:0007669"/>
    <property type="project" value="TreeGrafter"/>
</dbReference>
<dbReference type="Proteomes" id="UP000065473">
    <property type="component" value="Chromosome"/>
</dbReference>
<dbReference type="Gene3D" id="6.20.440.10">
    <property type="match status" value="1"/>
</dbReference>
<dbReference type="InterPro" id="IPR015421">
    <property type="entry name" value="PyrdxlP-dep_Trfase_major"/>
</dbReference>
<proteinExistence type="predicted"/>
<dbReference type="AlphaFoldDB" id="A0A0U2Y4E2"/>
<dbReference type="Proteomes" id="UP000060043">
    <property type="component" value="Chromosome"/>
</dbReference>
<comment type="cofactor">
    <cofactor evidence="1">
        <name>pyridoxal 5'-phosphate</name>
        <dbReference type="ChEBI" id="CHEBI:597326"/>
    </cofactor>
</comment>
<sequence>MWRQAKWDEPLITEYKGNGRVGTLITHDDSLRKEITLNIPENLKRRNEPNLPSISELEAVRHYIRLSQMSFGVDTGFVPLGSCTMKYNPKVEEKISDVVSGLHPLQDSETVQGILEIIYEMQLMLAEITGTDICSLQVPAGSAGELAGVLMIKKYHELKERFSRDEMLVADTAHGTNPASAAMAGYKVIYIRSNKEGLVDIDLLREVVGEKTAGFMLTNPNTLGLFEENIVEIAKLLHNVDAKLYYDGANMNGILGVVRPGDMGFDIVHLNLHKTFAVPHGGGGPGAGAICAKGDMVDFLPYPIVEKKNGKYAIDYIPKHTIGKIASFYGNIGNVVRSYVYILGLGAEGLSMIGKLSTLATNYIIFKLRNVKGLDLIAPYRPRKHEVVFSAKELARDKGVTAFDIAKALLDRGFYAPTIYFPPNIEESIMIEPTETEPKEVLDSFAEALTEIAREAYNNPNNVISSPTNTAVGRIDQVTANHPSTITPTYRVYRLRQEGKVKNLQ</sequence>
<evidence type="ECO:0000313" key="9">
    <source>
        <dbReference type="EMBL" id="ALU31154.1"/>
    </source>
</evidence>